<evidence type="ECO:0000256" key="1">
    <source>
        <dbReference type="ARBA" id="ARBA00000077"/>
    </source>
</evidence>
<evidence type="ECO:0000256" key="4">
    <source>
        <dbReference type="ARBA" id="ARBA00004496"/>
    </source>
</evidence>
<feature type="binding site" evidence="14 15">
    <location>
        <position position="113"/>
    </location>
    <ligand>
        <name>a divalent metal cation</name>
        <dbReference type="ChEBI" id="CHEBI:60240"/>
    </ligand>
</feature>
<evidence type="ECO:0000256" key="7">
    <source>
        <dbReference type="ARBA" id="ARBA00019179"/>
    </source>
</evidence>
<keyword evidence="9 14" id="KW-0540">Nuclease</keyword>
<keyword evidence="13 14" id="KW-0464">Manganese</keyword>
<dbReference type="PANTHER" id="PTHR10954">
    <property type="entry name" value="RIBONUCLEASE H2 SUBUNIT A"/>
    <property type="match status" value="1"/>
</dbReference>
<dbReference type="InterPro" id="IPR001352">
    <property type="entry name" value="RNase_HII/HIII"/>
</dbReference>
<comment type="similarity">
    <text evidence="5 14 16">Belongs to the RNase HII family.</text>
</comment>
<comment type="caution">
    <text evidence="18">The sequence shown here is derived from an EMBL/GenBank/DDBJ whole genome shotgun (WGS) entry which is preliminary data.</text>
</comment>
<dbReference type="AlphaFoldDB" id="K2KM42"/>
<dbReference type="InterPro" id="IPR012337">
    <property type="entry name" value="RNaseH-like_sf"/>
</dbReference>
<keyword evidence="19" id="KW-1185">Reference proteome</keyword>
<reference evidence="18 19" key="1">
    <citation type="journal article" date="2012" name="J. Bacteriol.">
        <title>Genome Sequence of Oceanibaculum indicum Type Strain P24.</title>
        <authorList>
            <person name="Lai Q."/>
            <person name="Shao Z."/>
        </authorList>
    </citation>
    <scope>NUCLEOTIDE SEQUENCE [LARGE SCALE GENOMIC DNA]</scope>
    <source>
        <strain evidence="18 19">P24</strain>
    </source>
</reference>
<dbReference type="Gene3D" id="3.30.420.10">
    <property type="entry name" value="Ribonuclease H-like superfamily/Ribonuclease H"/>
    <property type="match status" value="1"/>
</dbReference>
<comment type="function">
    <text evidence="3 14 16">Endonuclease that specifically degrades the RNA of RNA-DNA hybrids.</text>
</comment>
<keyword evidence="10 14" id="KW-0479">Metal-binding</keyword>
<gene>
    <name evidence="14" type="primary">rnhB</name>
    <name evidence="18" type="ORF">P24_03231</name>
</gene>
<evidence type="ECO:0000313" key="19">
    <source>
        <dbReference type="Proteomes" id="UP000006746"/>
    </source>
</evidence>
<dbReference type="InterPro" id="IPR036397">
    <property type="entry name" value="RNaseH_sf"/>
</dbReference>
<dbReference type="eggNOG" id="COG0164">
    <property type="taxonomic scope" value="Bacteria"/>
</dbReference>
<evidence type="ECO:0000256" key="2">
    <source>
        <dbReference type="ARBA" id="ARBA00001946"/>
    </source>
</evidence>
<evidence type="ECO:0000256" key="12">
    <source>
        <dbReference type="ARBA" id="ARBA00022801"/>
    </source>
</evidence>
<evidence type="ECO:0000256" key="8">
    <source>
        <dbReference type="ARBA" id="ARBA00022490"/>
    </source>
</evidence>
<sequence length="206" mass="21887">MPDLMLEQAHGGLVAGIDEAGRGPWAGPVVAAAVIFDTTRLPVALLSLIDDSKKLKKERREALLPMIRACAWIGVGAASAAEIDRLNILQATYLAMRRAIGRLPFLPDLALVDGNRLPPLPCPARALVGGDGLSLSIAAASIVAKVTRDRAMARLDARYGPYGWASNAGYGTAAHQAALRDLGPTRHHRHSFRPIQALLQQPEGIG</sequence>
<dbReference type="NCBIfam" id="NF000595">
    <property type="entry name" value="PRK00015.1-3"/>
    <property type="match status" value="1"/>
</dbReference>
<evidence type="ECO:0000256" key="9">
    <source>
        <dbReference type="ARBA" id="ARBA00022722"/>
    </source>
</evidence>
<evidence type="ECO:0000313" key="18">
    <source>
        <dbReference type="EMBL" id="EKE78540.1"/>
    </source>
</evidence>
<dbReference type="PROSITE" id="PS51975">
    <property type="entry name" value="RNASE_H_2"/>
    <property type="match status" value="1"/>
</dbReference>
<dbReference type="GO" id="GO:0043137">
    <property type="term" value="P:DNA replication, removal of RNA primer"/>
    <property type="evidence" value="ECO:0007669"/>
    <property type="project" value="TreeGrafter"/>
</dbReference>
<dbReference type="GO" id="GO:0004523">
    <property type="term" value="F:RNA-DNA hybrid ribonuclease activity"/>
    <property type="evidence" value="ECO:0007669"/>
    <property type="project" value="UniProtKB-UniRule"/>
</dbReference>
<evidence type="ECO:0000256" key="5">
    <source>
        <dbReference type="ARBA" id="ARBA00007383"/>
    </source>
</evidence>
<accession>K2KM42</accession>
<comment type="cofactor">
    <cofactor evidence="14 15">
        <name>Mn(2+)</name>
        <dbReference type="ChEBI" id="CHEBI:29035"/>
    </cofactor>
    <cofactor evidence="14 15">
        <name>Mg(2+)</name>
        <dbReference type="ChEBI" id="CHEBI:18420"/>
    </cofactor>
    <text evidence="14 15">Manganese or magnesium. Binds 1 divalent metal ion per monomer in the absence of substrate. May bind a second metal ion after substrate binding.</text>
</comment>
<dbReference type="Proteomes" id="UP000006746">
    <property type="component" value="Unassembled WGS sequence"/>
</dbReference>
<evidence type="ECO:0000256" key="16">
    <source>
        <dbReference type="RuleBase" id="RU003515"/>
    </source>
</evidence>
<dbReference type="PANTHER" id="PTHR10954:SF18">
    <property type="entry name" value="RIBONUCLEASE HII"/>
    <property type="match status" value="1"/>
</dbReference>
<evidence type="ECO:0000256" key="11">
    <source>
        <dbReference type="ARBA" id="ARBA00022759"/>
    </source>
</evidence>
<dbReference type="InterPro" id="IPR022898">
    <property type="entry name" value="RNase_HII"/>
</dbReference>
<feature type="binding site" evidence="14 15">
    <location>
        <position position="18"/>
    </location>
    <ligand>
        <name>a divalent metal cation</name>
        <dbReference type="ChEBI" id="CHEBI:60240"/>
    </ligand>
</feature>
<dbReference type="STRING" id="1207063.P24_03231"/>
<dbReference type="Pfam" id="PF01351">
    <property type="entry name" value="RNase_HII"/>
    <property type="match status" value="1"/>
</dbReference>
<dbReference type="GO" id="GO:0003723">
    <property type="term" value="F:RNA binding"/>
    <property type="evidence" value="ECO:0007669"/>
    <property type="project" value="UniProtKB-UniRule"/>
</dbReference>
<keyword evidence="11 14" id="KW-0255">Endonuclease</keyword>
<evidence type="ECO:0000256" key="15">
    <source>
        <dbReference type="PROSITE-ProRule" id="PRU01319"/>
    </source>
</evidence>
<evidence type="ECO:0000256" key="6">
    <source>
        <dbReference type="ARBA" id="ARBA00012180"/>
    </source>
</evidence>
<dbReference type="InterPro" id="IPR024567">
    <property type="entry name" value="RNase_HII/HIII_dom"/>
</dbReference>
<dbReference type="HAMAP" id="MF_00052_B">
    <property type="entry name" value="RNase_HII_B"/>
    <property type="match status" value="1"/>
</dbReference>
<feature type="binding site" evidence="14 15">
    <location>
        <position position="19"/>
    </location>
    <ligand>
        <name>a divalent metal cation</name>
        <dbReference type="ChEBI" id="CHEBI:60240"/>
    </ligand>
</feature>
<name>K2KM42_9PROT</name>
<dbReference type="GO" id="GO:0005737">
    <property type="term" value="C:cytoplasm"/>
    <property type="evidence" value="ECO:0007669"/>
    <property type="project" value="UniProtKB-SubCell"/>
</dbReference>
<organism evidence="18 19">
    <name type="scientific">Oceanibaculum indicum P24</name>
    <dbReference type="NCBI Taxonomy" id="1207063"/>
    <lineage>
        <taxon>Bacteria</taxon>
        <taxon>Pseudomonadati</taxon>
        <taxon>Pseudomonadota</taxon>
        <taxon>Alphaproteobacteria</taxon>
        <taxon>Rhodospirillales</taxon>
        <taxon>Oceanibaculaceae</taxon>
        <taxon>Oceanibaculum</taxon>
    </lineage>
</organism>
<evidence type="ECO:0000256" key="3">
    <source>
        <dbReference type="ARBA" id="ARBA00004065"/>
    </source>
</evidence>
<evidence type="ECO:0000256" key="14">
    <source>
        <dbReference type="HAMAP-Rule" id="MF_00052"/>
    </source>
</evidence>
<proteinExistence type="inferred from homology"/>
<comment type="cofactor">
    <cofactor evidence="2">
        <name>Mg(2+)</name>
        <dbReference type="ChEBI" id="CHEBI:18420"/>
    </cofactor>
</comment>
<dbReference type="CDD" id="cd07182">
    <property type="entry name" value="RNase_HII_bacteria_HII_like"/>
    <property type="match status" value="1"/>
</dbReference>
<dbReference type="EC" id="3.1.26.4" evidence="6 14"/>
<dbReference type="GO" id="GO:0032299">
    <property type="term" value="C:ribonuclease H2 complex"/>
    <property type="evidence" value="ECO:0007669"/>
    <property type="project" value="TreeGrafter"/>
</dbReference>
<dbReference type="GO" id="GO:0030145">
    <property type="term" value="F:manganese ion binding"/>
    <property type="evidence" value="ECO:0007669"/>
    <property type="project" value="UniProtKB-UniRule"/>
</dbReference>
<feature type="domain" description="RNase H type-2" evidence="17">
    <location>
        <begin position="12"/>
        <end position="204"/>
    </location>
</feature>
<keyword evidence="12 14" id="KW-0378">Hydrolase</keyword>
<comment type="catalytic activity">
    <reaction evidence="1 14 15 16">
        <text>Endonucleolytic cleavage to 5'-phosphomonoester.</text>
        <dbReference type="EC" id="3.1.26.4"/>
    </reaction>
</comment>
<evidence type="ECO:0000259" key="17">
    <source>
        <dbReference type="PROSITE" id="PS51975"/>
    </source>
</evidence>
<protein>
    <recommendedName>
        <fullName evidence="7 14">Ribonuclease HII</fullName>
        <shortName evidence="14">RNase HII</shortName>
        <ecNumber evidence="6 14">3.1.26.4</ecNumber>
    </recommendedName>
</protein>
<evidence type="ECO:0000256" key="13">
    <source>
        <dbReference type="ARBA" id="ARBA00023211"/>
    </source>
</evidence>
<dbReference type="EMBL" id="AMRL01000002">
    <property type="protein sequence ID" value="EKE78540.1"/>
    <property type="molecule type" value="Genomic_DNA"/>
</dbReference>
<dbReference type="PATRIC" id="fig|1207063.3.peg.656"/>
<evidence type="ECO:0000256" key="10">
    <source>
        <dbReference type="ARBA" id="ARBA00022723"/>
    </source>
</evidence>
<keyword evidence="8 14" id="KW-0963">Cytoplasm</keyword>
<dbReference type="RefSeq" id="WP_008943263.1">
    <property type="nucleotide sequence ID" value="NZ_AMRL01000002.1"/>
</dbReference>
<dbReference type="GO" id="GO:0006298">
    <property type="term" value="P:mismatch repair"/>
    <property type="evidence" value="ECO:0007669"/>
    <property type="project" value="TreeGrafter"/>
</dbReference>
<dbReference type="SUPFAM" id="SSF53098">
    <property type="entry name" value="Ribonuclease H-like"/>
    <property type="match status" value="1"/>
</dbReference>
<comment type="subcellular location">
    <subcellularLocation>
        <location evidence="4 14">Cytoplasm</location>
    </subcellularLocation>
</comment>